<organism evidence="2 3">
    <name type="scientific">Patulibacter medicamentivorans</name>
    <dbReference type="NCBI Taxonomy" id="1097667"/>
    <lineage>
        <taxon>Bacteria</taxon>
        <taxon>Bacillati</taxon>
        <taxon>Actinomycetota</taxon>
        <taxon>Thermoleophilia</taxon>
        <taxon>Solirubrobacterales</taxon>
        <taxon>Patulibacteraceae</taxon>
        <taxon>Patulibacter</taxon>
    </lineage>
</organism>
<gene>
    <name evidence="2" type="ORF">PAI11_23920</name>
</gene>
<dbReference type="Proteomes" id="UP000005143">
    <property type="component" value="Unassembled WGS sequence"/>
</dbReference>
<protein>
    <submittedName>
        <fullName evidence="2">Uncharacterized protein</fullName>
    </submittedName>
</protein>
<name>H0E6E2_9ACTN</name>
<evidence type="ECO:0000256" key="1">
    <source>
        <dbReference type="SAM" id="SignalP"/>
    </source>
</evidence>
<reference evidence="2 3" key="1">
    <citation type="journal article" date="2013" name="Biodegradation">
        <title>Quantitative proteomic analysis of ibuprofen-degrading Patulibacter sp. strain I11.</title>
        <authorList>
            <person name="Almeida B."/>
            <person name="Kjeldal H."/>
            <person name="Lolas I."/>
            <person name="Knudsen A.D."/>
            <person name="Carvalho G."/>
            <person name="Nielsen K.L."/>
            <person name="Barreto Crespo M.T."/>
            <person name="Stensballe A."/>
            <person name="Nielsen J.L."/>
        </authorList>
    </citation>
    <scope>NUCLEOTIDE SEQUENCE [LARGE SCALE GENOMIC DNA]</scope>
    <source>
        <strain evidence="2 3">I11</strain>
    </source>
</reference>
<evidence type="ECO:0000313" key="2">
    <source>
        <dbReference type="EMBL" id="EHN10731.1"/>
    </source>
</evidence>
<comment type="caution">
    <text evidence="2">The sequence shown here is derived from an EMBL/GenBank/DDBJ whole genome shotgun (WGS) entry which is preliminary data.</text>
</comment>
<sequence length="623" mass="65714">MTRRSRADRTRAGRRRIAPAALATGLFAAAPAAALAAPAPGHPLAAEARQIAIADAGWWAAHQQPGGSFPERLRQNRPTNGYGRVMLGYGLLRAGTASGRATTAGAALWAAGDRALSPQSQVASQGFRGLAAAFLHRDVPDAPAAARRWATIYLQRFRATEVGPRAVKCKNDPRCYSNLKLLEALDVLMLTRSGLTSTVPGSRLASAGASRRWAAAIVEQRVPAVIDHRLRARTGAGTLTGSVLSDPPNDPLAYHALSTWMLARAVTELGSSASPRARRALRETLDALTALIAPDGEIAWYGRGQAQVWALAMAAAAGAEGARIYRDSPQRAGRYLALARVALDRLRDRYREPSGLLALVDGWPGGGARRDTRGIDPYAGSVVYGGLAQLALWTASDALDQLPAGLAAAGLPADGELRVTDPRASRLAVVRRGPVWLAVHAVVQHPRDLRYDFGLLRLKLRGADGTWSDLLAPRPLTETGNATTRTAGPTLTVGGRTGYPEGNSIAAASDGTITVRGGFRTASGEWLRRGVRFRYRPLADGVRLTVDGLAGGTLRVRTFGTPSGLRRRDGRTLDADGTRISFGAPATVSISGGFHSAPLPNLAVADARIAVRGSSATVDYRAG</sequence>
<dbReference type="EMBL" id="AGUD01000203">
    <property type="protein sequence ID" value="EHN10731.1"/>
    <property type="molecule type" value="Genomic_DNA"/>
</dbReference>
<feature type="chain" id="PRO_5003532122" evidence="1">
    <location>
        <begin position="37"/>
        <end position="623"/>
    </location>
</feature>
<feature type="signal peptide" evidence="1">
    <location>
        <begin position="1"/>
        <end position="36"/>
    </location>
</feature>
<keyword evidence="1" id="KW-0732">Signal</keyword>
<dbReference type="RefSeq" id="WP_007575292.1">
    <property type="nucleotide sequence ID" value="NZ_AGUD01000203.1"/>
</dbReference>
<proteinExistence type="predicted"/>
<dbReference type="AlphaFoldDB" id="H0E6E2"/>
<evidence type="ECO:0000313" key="3">
    <source>
        <dbReference type="Proteomes" id="UP000005143"/>
    </source>
</evidence>
<accession>H0E6E2</accession>
<keyword evidence="3" id="KW-1185">Reference proteome</keyword>